<sequence>MKFQVHDLGYLNGGEIVEITLLGNAANVKLMDNLNFSNYKLGRNHKYYGGYITHSPYRVLVPNSGRWYITVDLGGYSGTVRSSIRIIH</sequence>
<organism evidence="2 3">
    <name type="scientific">Chryseobacterium mucoviscidosis</name>
    <dbReference type="NCBI Taxonomy" id="1945581"/>
    <lineage>
        <taxon>Bacteria</taxon>
        <taxon>Pseudomonadati</taxon>
        <taxon>Bacteroidota</taxon>
        <taxon>Flavobacteriia</taxon>
        <taxon>Flavobacteriales</taxon>
        <taxon>Weeksellaceae</taxon>
        <taxon>Chryseobacterium group</taxon>
        <taxon>Chryseobacterium</taxon>
    </lineage>
</organism>
<dbReference type="Gene3D" id="4.10.1210.10">
    <property type="entry name" value="Atu1913-like"/>
    <property type="match status" value="1"/>
</dbReference>
<accession>A0A202CDU7</accession>
<dbReference type="RefSeq" id="WP_087706342.1">
    <property type="nucleotide sequence ID" value="NZ_MVAG01000057.1"/>
</dbReference>
<dbReference type="InterPro" id="IPR015073">
    <property type="entry name" value="DUF1883"/>
</dbReference>
<protein>
    <recommendedName>
        <fullName evidence="1">DUF1883 domain-containing protein</fullName>
    </recommendedName>
</protein>
<evidence type="ECO:0000313" key="2">
    <source>
        <dbReference type="EMBL" id="OVE61794.1"/>
    </source>
</evidence>
<dbReference type="SUPFAM" id="SSF141099">
    <property type="entry name" value="Atu1913-like"/>
    <property type="match status" value="1"/>
</dbReference>
<dbReference type="InterPro" id="IPR036488">
    <property type="entry name" value="DUF1883-like_sf"/>
</dbReference>
<proteinExistence type="predicted"/>
<feature type="domain" description="DUF1883" evidence="1">
    <location>
        <begin position="1"/>
        <end position="87"/>
    </location>
</feature>
<evidence type="ECO:0000259" key="1">
    <source>
        <dbReference type="Pfam" id="PF08980"/>
    </source>
</evidence>
<dbReference type="Proteomes" id="UP000196355">
    <property type="component" value="Unassembled WGS sequence"/>
</dbReference>
<gene>
    <name evidence="2" type="ORF">B0E34_02100</name>
</gene>
<name>A0A202CDU7_9FLAO</name>
<dbReference type="Pfam" id="PF08980">
    <property type="entry name" value="DUF1883"/>
    <property type="match status" value="1"/>
</dbReference>
<reference evidence="3" key="1">
    <citation type="submission" date="2017-02" db="EMBL/GenBank/DDBJ databases">
        <authorList>
            <person name="Tetz G."/>
            <person name="Tetz V."/>
        </authorList>
    </citation>
    <scope>NUCLEOTIDE SEQUENCE [LARGE SCALE GENOMIC DNA]</scope>
    <source>
        <strain evidence="3">VT16-26</strain>
    </source>
</reference>
<keyword evidence="3" id="KW-1185">Reference proteome</keyword>
<dbReference type="AlphaFoldDB" id="A0A202CDU7"/>
<dbReference type="EMBL" id="MVAG01000057">
    <property type="protein sequence ID" value="OVE61794.1"/>
    <property type="molecule type" value="Genomic_DNA"/>
</dbReference>
<evidence type="ECO:0000313" key="3">
    <source>
        <dbReference type="Proteomes" id="UP000196355"/>
    </source>
</evidence>
<comment type="caution">
    <text evidence="2">The sequence shown here is derived from an EMBL/GenBank/DDBJ whole genome shotgun (WGS) entry which is preliminary data.</text>
</comment>